<keyword evidence="13" id="KW-1185">Reference proteome</keyword>
<dbReference type="GO" id="GO:0006747">
    <property type="term" value="P:FAD biosynthetic process"/>
    <property type="evidence" value="ECO:0007669"/>
    <property type="project" value="UniProtKB-UniPathway"/>
</dbReference>
<dbReference type="AlphaFoldDB" id="A0A449BAP5"/>
<comment type="catalytic activity">
    <reaction evidence="10">
        <text>FMN + ATP + H(+) = FAD + diphosphate</text>
        <dbReference type="Rhea" id="RHEA:17237"/>
        <dbReference type="ChEBI" id="CHEBI:15378"/>
        <dbReference type="ChEBI" id="CHEBI:30616"/>
        <dbReference type="ChEBI" id="CHEBI:33019"/>
        <dbReference type="ChEBI" id="CHEBI:57692"/>
        <dbReference type="ChEBI" id="CHEBI:58210"/>
        <dbReference type="EC" id="2.7.7.2"/>
    </reaction>
</comment>
<dbReference type="Pfam" id="PF06574">
    <property type="entry name" value="FAD_syn"/>
    <property type="match status" value="1"/>
</dbReference>
<protein>
    <recommendedName>
        <fullName evidence="2">FAD synthase</fullName>
        <ecNumber evidence="2">2.7.7.2</ecNumber>
    </recommendedName>
</protein>
<dbReference type="NCBIfam" id="NF005518">
    <property type="entry name" value="PRK07143.1"/>
    <property type="match status" value="1"/>
</dbReference>
<keyword evidence="4" id="KW-0288">FMN</keyword>
<keyword evidence="8" id="KW-0274">FAD</keyword>
<evidence type="ECO:0000313" key="12">
    <source>
        <dbReference type="EMBL" id="VEU78271.1"/>
    </source>
</evidence>
<dbReference type="Proteomes" id="UP000290876">
    <property type="component" value="Chromosome"/>
</dbReference>
<evidence type="ECO:0000259" key="11">
    <source>
        <dbReference type="Pfam" id="PF06574"/>
    </source>
</evidence>
<dbReference type="Gene3D" id="3.40.50.620">
    <property type="entry name" value="HUPs"/>
    <property type="match status" value="1"/>
</dbReference>
<dbReference type="InterPro" id="IPR014729">
    <property type="entry name" value="Rossmann-like_a/b/a_fold"/>
</dbReference>
<dbReference type="OrthoDB" id="9803667at2"/>
<dbReference type="RefSeq" id="WP_129623106.1">
    <property type="nucleotide sequence ID" value="NZ_LR215043.1"/>
</dbReference>
<keyword evidence="12" id="KW-0418">Kinase</keyword>
<evidence type="ECO:0000256" key="6">
    <source>
        <dbReference type="ARBA" id="ARBA00022695"/>
    </source>
</evidence>
<keyword evidence="7" id="KW-0547">Nucleotide-binding</keyword>
<evidence type="ECO:0000256" key="7">
    <source>
        <dbReference type="ARBA" id="ARBA00022741"/>
    </source>
</evidence>
<keyword evidence="5 12" id="KW-0808">Transferase</keyword>
<dbReference type="EMBL" id="LR215043">
    <property type="protein sequence ID" value="VEU78271.1"/>
    <property type="molecule type" value="Genomic_DNA"/>
</dbReference>
<proteinExistence type="predicted"/>
<accession>A0A449BAP5</accession>
<evidence type="ECO:0000256" key="10">
    <source>
        <dbReference type="ARBA" id="ARBA00049494"/>
    </source>
</evidence>
<dbReference type="InterPro" id="IPR015864">
    <property type="entry name" value="FAD_synthase"/>
</dbReference>
<dbReference type="GO" id="GO:0003919">
    <property type="term" value="F:FMN adenylyltransferase activity"/>
    <property type="evidence" value="ECO:0007669"/>
    <property type="project" value="UniProtKB-EC"/>
</dbReference>
<evidence type="ECO:0000256" key="3">
    <source>
        <dbReference type="ARBA" id="ARBA00022630"/>
    </source>
</evidence>
<evidence type="ECO:0000256" key="1">
    <source>
        <dbReference type="ARBA" id="ARBA00004726"/>
    </source>
</evidence>
<evidence type="ECO:0000256" key="4">
    <source>
        <dbReference type="ARBA" id="ARBA00022643"/>
    </source>
</evidence>
<dbReference type="GO" id="GO:0005524">
    <property type="term" value="F:ATP binding"/>
    <property type="evidence" value="ECO:0007669"/>
    <property type="project" value="UniProtKB-KW"/>
</dbReference>
<dbReference type="EC" id="2.7.7.2" evidence="2"/>
<dbReference type="SUPFAM" id="SSF52374">
    <property type="entry name" value="Nucleotidylyl transferase"/>
    <property type="match status" value="1"/>
</dbReference>
<evidence type="ECO:0000256" key="9">
    <source>
        <dbReference type="ARBA" id="ARBA00022840"/>
    </source>
</evidence>
<sequence length="287" mass="32892">MALTIYELSHLPQFNQPIYILGSFEAFHLGHYELLKSAQSLTANSQRDLVLVFFADCEHLPKNQTIFSDLNFRAQAFADLNFEHAIALNYQHLAHWNPQEFIDALVANQTNVDFVCGEDFRFGFRASGSPATLKDRFGADKVHVVSQLKVANKKISTTLLKESLEQGEIELVNNLNMYKYGFSASFTTTSEQEFLVTKADDLVNLKHGVYIVNVEIGEFVYYAVLKYQYNTQAWIKFLDFNFNIDILVNCTIQFIKALRFFDTTAEVITKQDLIEAKNFFISITKTK</sequence>
<comment type="pathway">
    <text evidence="1">Cofactor biosynthesis; FAD biosynthesis; FAD from FMN: step 1/1.</text>
</comment>
<evidence type="ECO:0000256" key="5">
    <source>
        <dbReference type="ARBA" id="ARBA00022679"/>
    </source>
</evidence>
<dbReference type="GO" id="GO:0009231">
    <property type="term" value="P:riboflavin biosynthetic process"/>
    <property type="evidence" value="ECO:0007669"/>
    <property type="project" value="InterPro"/>
</dbReference>
<dbReference type="KEGG" id="mcob:NCTC10184_00510"/>
<evidence type="ECO:0000313" key="13">
    <source>
        <dbReference type="Proteomes" id="UP000290876"/>
    </source>
</evidence>
<evidence type="ECO:0000256" key="2">
    <source>
        <dbReference type="ARBA" id="ARBA00012393"/>
    </source>
</evidence>
<organism evidence="12 13">
    <name type="scientific">Mycoplasmopsis columbinasalis</name>
    <dbReference type="NCBI Taxonomy" id="114880"/>
    <lineage>
        <taxon>Bacteria</taxon>
        <taxon>Bacillati</taxon>
        <taxon>Mycoplasmatota</taxon>
        <taxon>Mycoplasmoidales</taxon>
        <taxon>Metamycoplasmataceae</taxon>
        <taxon>Mycoplasmopsis</taxon>
    </lineage>
</organism>
<keyword evidence="6" id="KW-0548">Nucleotidyltransferase</keyword>
<reference evidence="12 13" key="1">
    <citation type="submission" date="2019-01" db="EMBL/GenBank/DDBJ databases">
        <authorList>
            <consortium name="Pathogen Informatics"/>
        </authorList>
    </citation>
    <scope>NUCLEOTIDE SEQUENCE [LARGE SCALE GENOMIC DNA]</scope>
    <source>
        <strain evidence="12 13">NCTC10184</strain>
    </source>
</reference>
<dbReference type="NCBIfam" id="NF045965">
    <property type="entry name" value="RibF_rel"/>
    <property type="match status" value="1"/>
</dbReference>
<dbReference type="UniPathway" id="UPA00277">
    <property type="reaction ID" value="UER00407"/>
</dbReference>
<gene>
    <name evidence="12" type="primary">ribF</name>
    <name evidence="12" type="ORF">NCTC10184_00510</name>
</gene>
<dbReference type="GO" id="GO:0016301">
    <property type="term" value="F:kinase activity"/>
    <property type="evidence" value="ECO:0007669"/>
    <property type="project" value="UniProtKB-KW"/>
</dbReference>
<feature type="domain" description="FAD synthetase" evidence="11">
    <location>
        <begin position="19"/>
        <end position="158"/>
    </location>
</feature>
<evidence type="ECO:0000256" key="8">
    <source>
        <dbReference type="ARBA" id="ARBA00022827"/>
    </source>
</evidence>
<name>A0A449BAP5_9BACT</name>
<keyword evidence="9" id="KW-0067">ATP-binding</keyword>
<keyword evidence="3" id="KW-0285">Flavoprotein</keyword>